<dbReference type="InterPro" id="IPR029248">
    <property type="entry name" value="TMEM107"/>
</dbReference>
<feature type="transmembrane region" description="Helical" evidence="1">
    <location>
        <begin position="151"/>
        <end position="170"/>
    </location>
</feature>
<reference evidence="2" key="1">
    <citation type="submission" date="2023-10" db="EMBL/GenBank/DDBJ databases">
        <authorList>
            <person name="Chen Y."/>
            <person name="Shah S."/>
            <person name="Dougan E. K."/>
            <person name="Thang M."/>
            <person name="Chan C."/>
        </authorList>
    </citation>
    <scope>NUCLEOTIDE SEQUENCE [LARGE SCALE GENOMIC DNA]</scope>
</reference>
<keyword evidence="1" id="KW-1133">Transmembrane helix</keyword>
<evidence type="ECO:0008006" key="4">
    <source>
        <dbReference type="Google" id="ProtNLM"/>
    </source>
</evidence>
<organism evidence="2 3">
    <name type="scientific">Prorocentrum cordatum</name>
    <dbReference type="NCBI Taxonomy" id="2364126"/>
    <lineage>
        <taxon>Eukaryota</taxon>
        <taxon>Sar</taxon>
        <taxon>Alveolata</taxon>
        <taxon>Dinophyceae</taxon>
        <taxon>Prorocentrales</taxon>
        <taxon>Prorocentraceae</taxon>
        <taxon>Prorocentrum</taxon>
    </lineage>
</organism>
<comment type="caution">
    <text evidence="2">The sequence shown here is derived from an EMBL/GenBank/DDBJ whole genome shotgun (WGS) entry which is preliminary data.</text>
</comment>
<sequence length="206" mass="22233">MGYHWRPGLPEDRLMDPPFFPMVNNWPYPYGTKGSWVSPEAALRHKWFGNFAGKMKEYARERNAHMIGEGVVAPPPCTPQPICQMLEVLTVAMDRRGHVVASLGSGHSQAEYDEADASCVSALSVSGAVLVAQLSSLLAGYTFYASVANTVHCWLHAAGCVGVVTLGVSVGDCGYVWYLLAAVGVPTLLLEAGSLAGLFWLRRSAF</sequence>
<proteinExistence type="predicted"/>
<dbReference type="EMBL" id="CAUYUJ010015210">
    <property type="protein sequence ID" value="CAK0851165.1"/>
    <property type="molecule type" value="Genomic_DNA"/>
</dbReference>
<dbReference type="Pfam" id="PF14995">
    <property type="entry name" value="TMEM107"/>
    <property type="match status" value="1"/>
</dbReference>
<protein>
    <recommendedName>
        <fullName evidence="4">Transmembrane protein 107</fullName>
    </recommendedName>
</protein>
<evidence type="ECO:0000256" key="1">
    <source>
        <dbReference type="SAM" id="Phobius"/>
    </source>
</evidence>
<evidence type="ECO:0000313" key="2">
    <source>
        <dbReference type="EMBL" id="CAK0851165.1"/>
    </source>
</evidence>
<keyword evidence="1" id="KW-0472">Membrane</keyword>
<keyword evidence="1" id="KW-0812">Transmembrane</keyword>
<feature type="transmembrane region" description="Helical" evidence="1">
    <location>
        <begin position="122"/>
        <end position="144"/>
    </location>
</feature>
<accession>A0ABN9TXX5</accession>
<gene>
    <name evidence="2" type="ORF">PCOR1329_LOCUS43357</name>
</gene>
<keyword evidence="3" id="KW-1185">Reference proteome</keyword>
<evidence type="ECO:0000313" key="3">
    <source>
        <dbReference type="Proteomes" id="UP001189429"/>
    </source>
</evidence>
<feature type="transmembrane region" description="Helical" evidence="1">
    <location>
        <begin position="176"/>
        <end position="201"/>
    </location>
</feature>
<name>A0ABN9TXX5_9DINO</name>
<dbReference type="Proteomes" id="UP001189429">
    <property type="component" value="Unassembled WGS sequence"/>
</dbReference>